<evidence type="ECO:0000313" key="2">
    <source>
        <dbReference type="EMBL" id="GIY10931.1"/>
    </source>
</evidence>
<protein>
    <submittedName>
        <fullName evidence="2">Uncharacterized protein</fullName>
    </submittedName>
</protein>
<gene>
    <name evidence="2" type="ORF">CEXT_219721</name>
</gene>
<reference evidence="2 3" key="1">
    <citation type="submission" date="2021-06" db="EMBL/GenBank/DDBJ databases">
        <title>Caerostris extrusa draft genome.</title>
        <authorList>
            <person name="Kono N."/>
            <person name="Arakawa K."/>
        </authorList>
    </citation>
    <scope>NUCLEOTIDE SEQUENCE [LARGE SCALE GENOMIC DNA]</scope>
</reference>
<feature type="region of interest" description="Disordered" evidence="1">
    <location>
        <begin position="44"/>
        <end position="68"/>
    </location>
</feature>
<proteinExistence type="predicted"/>
<accession>A0AAV4QS80</accession>
<name>A0AAV4QS80_CAEEX</name>
<dbReference type="EMBL" id="BPLR01006581">
    <property type="protein sequence ID" value="GIY10931.1"/>
    <property type="molecule type" value="Genomic_DNA"/>
</dbReference>
<organism evidence="2 3">
    <name type="scientific">Caerostris extrusa</name>
    <name type="common">Bark spider</name>
    <name type="synonym">Caerostris bankana</name>
    <dbReference type="NCBI Taxonomy" id="172846"/>
    <lineage>
        <taxon>Eukaryota</taxon>
        <taxon>Metazoa</taxon>
        <taxon>Ecdysozoa</taxon>
        <taxon>Arthropoda</taxon>
        <taxon>Chelicerata</taxon>
        <taxon>Arachnida</taxon>
        <taxon>Araneae</taxon>
        <taxon>Araneomorphae</taxon>
        <taxon>Entelegynae</taxon>
        <taxon>Araneoidea</taxon>
        <taxon>Araneidae</taxon>
        <taxon>Caerostris</taxon>
    </lineage>
</organism>
<keyword evidence="3" id="KW-1185">Reference proteome</keyword>
<feature type="compositionally biased region" description="Polar residues" evidence="1">
    <location>
        <begin position="57"/>
        <end position="68"/>
    </location>
</feature>
<sequence>MVLYRLGKQPGKDRTISLADLQLQLEHAACSIFCKGLPSAAEFSTGSKHADVDPHLQGQNHQSSPLILGNVNETATEFESPN</sequence>
<dbReference type="AlphaFoldDB" id="A0AAV4QS80"/>
<dbReference type="Proteomes" id="UP001054945">
    <property type="component" value="Unassembled WGS sequence"/>
</dbReference>
<comment type="caution">
    <text evidence="2">The sequence shown here is derived from an EMBL/GenBank/DDBJ whole genome shotgun (WGS) entry which is preliminary data.</text>
</comment>
<evidence type="ECO:0000256" key="1">
    <source>
        <dbReference type="SAM" id="MobiDB-lite"/>
    </source>
</evidence>
<evidence type="ECO:0000313" key="3">
    <source>
        <dbReference type="Proteomes" id="UP001054945"/>
    </source>
</evidence>